<comment type="caution">
    <text evidence="3">The sequence shown here is derived from an EMBL/GenBank/DDBJ whole genome shotgun (WGS) entry which is preliminary data.</text>
</comment>
<dbReference type="PANTHER" id="PTHR24006:SF644">
    <property type="entry name" value="UBIQUITIN CARBOXYL-TERMINAL HYDROLASE 7"/>
    <property type="match status" value="1"/>
</dbReference>
<dbReference type="InterPro" id="IPR001394">
    <property type="entry name" value="Peptidase_C19_UCH"/>
</dbReference>
<dbReference type="InterPro" id="IPR038765">
    <property type="entry name" value="Papain-like_cys_pep_sf"/>
</dbReference>
<proteinExistence type="predicted"/>
<evidence type="ECO:0000313" key="3">
    <source>
        <dbReference type="EMBL" id="KAK8842638.1"/>
    </source>
</evidence>
<dbReference type="EMBL" id="JAPFFF010000228">
    <property type="protein sequence ID" value="KAK8835135.1"/>
    <property type="molecule type" value="Genomic_DNA"/>
</dbReference>
<dbReference type="InterPro" id="IPR018200">
    <property type="entry name" value="USP_CS"/>
</dbReference>
<dbReference type="PROSITE" id="PS00972">
    <property type="entry name" value="USP_1"/>
    <property type="match status" value="1"/>
</dbReference>
<name>A0ABR2H8U7_9EUKA</name>
<dbReference type="EMBL" id="JAPFFF010000037">
    <property type="protein sequence ID" value="KAK8842638.1"/>
    <property type="molecule type" value="Genomic_DNA"/>
</dbReference>
<dbReference type="InterPro" id="IPR050164">
    <property type="entry name" value="Peptidase_C19"/>
</dbReference>
<dbReference type="Proteomes" id="UP001470230">
    <property type="component" value="Unassembled WGS sequence"/>
</dbReference>
<evidence type="ECO:0000259" key="1">
    <source>
        <dbReference type="PROSITE" id="PS50235"/>
    </source>
</evidence>
<dbReference type="Pfam" id="PF00443">
    <property type="entry name" value="UCH"/>
    <property type="match status" value="1"/>
</dbReference>
<reference evidence="3 4" key="1">
    <citation type="submission" date="2024-04" db="EMBL/GenBank/DDBJ databases">
        <title>Tritrichomonas musculus Genome.</title>
        <authorList>
            <person name="Alves-Ferreira E."/>
            <person name="Grigg M."/>
            <person name="Lorenzi H."/>
            <person name="Galac M."/>
        </authorList>
    </citation>
    <scope>NUCLEOTIDE SEQUENCE [LARGE SCALE GENOMIC DNA]</scope>
    <source>
        <strain evidence="3 4">EAF2021</strain>
    </source>
</reference>
<dbReference type="PANTHER" id="PTHR24006">
    <property type="entry name" value="UBIQUITIN CARBOXYL-TERMINAL HYDROLASE"/>
    <property type="match status" value="1"/>
</dbReference>
<protein>
    <recommendedName>
        <fullName evidence="1">USP domain-containing protein</fullName>
    </recommendedName>
</protein>
<dbReference type="Gene3D" id="3.90.70.10">
    <property type="entry name" value="Cysteine proteinases"/>
    <property type="match status" value="1"/>
</dbReference>
<gene>
    <name evidence="2" type="ORF">M9Y10_018049</name>
    <name evidence="3" type="ORF">M9Y10_025497</name>
</gene>
<evidence type="ECO:0000313" key="2">
    <source>
        <dbReference type="EMBL" id="KAK8835135.1"/>
    </source>
</evidence>
<organism evidence="3 4">
    <name type="scientific">Tritrichomonas musculus</name>
    <dbReference type="NCBI Taxonomy" id="1915356"/>
    <lineage>
        <taxon>Eukaryota</taxon>
        <taxon>Metamonada</taxon>
        <taxon>Parabasalia</taxon>
        <taxon>Tritrichomonadida</taxon>
        <taxon>Tritrichomonadidae</taxon>
        <taxon>Tritrichomonas</taxon>
    </lineage>
</organism>
<dbReference type="InterPro" id="IPR028889">
    <property type="entry name" value="USP"/>
</dbReference>
<feature type="domain" description="USP" evidence="1">
    <location>
        <begin position="202"/>
        <end position="514"/>
    </location>
</feature>
<accession>A0ABR2H8U7</accession>
<dbReference type="PROSITE" id="PS50235">
    <property type="entry name" value="USP_3"/>
    <property type="match status" value="1"/>
</dbReference>
<dbReference type="PROSITE" id="PS00973">
    <property type="entry name" value="USP_2"/>
    <property type="match status" value="1"/>
</dbReference>
<keyword evidence="4" id="KW-1185">Reference proteome</keyword>
<dbReference type="SUPFAM" id="SSF54001">
    <property type="entry name" value="Cysteine proteinases"/>
    <property type="match status" value="1"/>
</dbReference>
<sequence>MFDDQLQFDTPKRTTINNSERTEKDFHFNEKFTIENWNLLQQDYFQTLSTNNGVKFKFLIRKMESKDVIKFLILKEVISKQCLSTIEIVLTNPILKKKITRQLQHNFSIESRIAEITVDLSEFQTNYGINDNSDPNKNKMLLINLTIDHHSNKDSSIPATPAKTESRSKKNEELFQTFEEQVPRIRRQTPSEYYTFTADQYCGIRNQGSTCFLNSILQAFFHLPIFRRLLFQMDVDKNADQQSNIIWNLRQLFAQMSETTEAVSTRQLTNAFGWNDNQVVDSEQDLFEFYGRILNLLEEKLKKTRFEGEIRKIFYGRARNYIRCIRVPEDKSTIESFNNISLEIRKFKNIEESLREHIEPELQTGENCIQTNSYGLQEAEIGVEYLEFPLVIYFRLNRIDYNPKKGKTVRNNSKCEFPISIDMAKYLASDSPQKDEDMIYELFGVLVHAGEVNSGHFYAFLRTNLNDGIDKWYRFNDSQVSSADRKQAVIDNFGGKKNDERQHYSAYILIYMRRKELPNLFCPVDTNFLSGYINDTEKDKKQDEGETIMIELYTINHIDPETLDFIKPNELKVPLNYTFEGLFKAVSKRLKMSDPQMFYCYKNNIFGELEYSNEFKVDSFISSSFFVESFDGIRNDILIFIEFFSPFIDSPKIRLLKSLSVSLGQKIFSVLPVLESFVKIRGKEDEGENFPYLAYICNHGQIREVSLFSTFGENLTNNGSFFIFQLVPQKKPIGKDEIEIHDVHNFFYNNNDLVQNYYDHFEIELPQIASEYFTAIGSSINLTICDVFVVNNESIIGQYNNEITISIPEIFSFDSLKKFIVKLYNIDFNEVLQKVYIYKKNSVTPIVENGDKSIKEEAFEDDEKLHILVTDDFNRTARIELIDNNNPSKINTSFFNSNLVASYLFEDQSLFAKRVAQYRLLQINMKKQSIKNVFDITSCLYQLKNPIKIDIVPEDQKKLAKGDFLIKCRNVILSEDKFQNQKPIPSPFLFKVIMNEFFGQTRERFTAYIEFKNNLKFILLTNGNPDRELFEDDVLSDLADESSQIVIAHPKNQPNKNADSDNFMTFG</sequence>
<evidence type="ECO:0000313" key="4">
    <source>
        <dbReference type="Proteomes" id="UP001470230"/>
    </source>
</evidence>